<comment type="caution">
    <text evidence="7">The sequence shown here is derived from an EMBL/GenBank/DDBJ whole genome shotgun (WGS) entry which is preliminary data.</text>
</comment>
<organism evidence="7 8">
    <name type="scientific">Actinoallomurus bryophytorum</name>
    <dbReference type="NCBI Taxonomy" id="1490222"/>
    <lineage>
        <taxon>Bacteria</taxon>
        <taxon>Bacillati</taxon>
        <taxon>Actinomycetota</taxon>
        <taxon>Actinomycetes</taxon>
        <taxon>Streptosporangiales</taxon>
        <taxon>Thermomonosporaceae</taxon>
        <taxon>Actinoallomurus</taxon>
    </lineage>
</organism>
<sequence>MTEHDHIVVGGGTAGCVLASRLSEDPRRSVLLVEAGAATGPPAMADPLGWAALQGGPADWSYETVEQPGLGGARLPVPLGKVLGGSSAINAMCHVRAHRASFDAWAAAGGTAWSHDELLPFLRRSERADGRDPAYRGLDGPMRVAAPVVDDPLWLAMRRAALEAGHAETTDLSGAVQEGVAWLEVNVVDGRRQSAADAYLRDVLDRPNLTVRTGARVLRLTVENGRCRGVEYVAGGEPRRARAGAEVVLAAGAIGSPRLLMLSGIGPAGHLREVGVEVVTDLPGVGANLQDHPQTRVGYTATRPTRMPVLARRPLVVLRSDPSAAEPDLQFVFGRAARRLRGVAVPGDGYSISVGLMTPASRGGLRLASADPAAAPLIDPAYLADERDLERLVTGLRLAREIGAAPALADWRDEEISPGPSLRSDDDLRDYVRRSVSTYFHLTGTCGMGTGEMAVVDPRLRVRGVEGLRVADASVMPAIVSANTNATVLAIAERAAAWLTGRDG</sequence>
<comment type="cofactor">
    <cofactor evidence="1 5">
        <name>FAD</name>
        <dbReference type="ChEBI" id="CHEBI:57692"/>
    </cofactor>
</comment>
<proteinExistence type="inferred from homology"/>
<dbReference type="Gene3D" id="3.50.50.60">
    <property type="entry name" value="FAD/NAD(P)-binding domain"/>
    <property type="match status" value="1"/>
</dbReference>
<reference evidence="7 8" key="1">
    <citation type="submission" date="2019-06" db="EMBL/GenBank/DDBJ databases">
        <title>Sequencing the genomes of 1000 actinobacteria strains.</title>
        <authorList>
            <person name="Klenk H.-P."/>
        </authorList>
    </citation>
    <scope>NUCLEOTIDE SEQUENCE [LARGE SCALE GENOMIC DNA]</scope>
    <source>
        <strain evidence="7 8">DSM 102200</strain>
    </source>
</reference>
<dbReference type="RefSeq" id="WP_141962359.1">
    <property type="nucleotide sequence ID" value="NZ_VFOZ01000002.1"/>
</dbReference>
<dbReference type="Pfam" id="PF00732">
    <property type="entry name" value="GMC_oxred_N"/>
    <property type="match status" value="1"/>
</dbReference>
<dbReference type="PROSITE" id="PS00624">
    <property type="entry name" value="GMC_OXRED_2"/>
    <property type="match status" value="1"/>
</dbReference>
<dbReference type="AlphaFoldDB" id="A0A543BZR3"/>
<evidence type="ECO:0000313" key="8">
    <source>
        <dbReference type="Proteomes" id="UP000316096"/>
    </source>
</evidence>
<dbReference type="InterPro" id="IPR000172">
    <property type="entry name" value="GMC_OxRdtase_N"/>
</dbReference>
<dbReference type="PIRSF" id="PIRSF000137">
    <property type="entry name" value="Alcohol_oxidase"/>
    <property type="match status" value="1"/>
</dbReference>
<keyword evidence="3" id="KW-0285">Flavoprotein</keyword>
<evidence type="ECO:0000256" key="4">
    <source>
        <dbReference type="ARBA" id="ARBA00022827"/>
    </source>
</evidence>
<comment type="similarity">
    <text evidence="2">Belongs to the GMC oxidoreductase family.</text>
</comment>
<evidence type="ECO:0000256" key="3">
    <source>
        <dbReference type="ARBA" id="ARBA00022630"/>
    </source>
</evidence>
<evidence type="ECO:0000259" key="6">
    <source>
        <dbReference type="PROSITE" id="PS00624"/>
    </source>
</evidence>
<dbReference type="Proteomes" id="UP000316096">
    <property type="component" value="Unassembled WGS sequence"/>
</dbReference>
<dbReference type="EMBL" id="VFOZ01000002">
    <property type="protein sequence ID" value="TQL90311.1"/>
    <property type="molecule type" value="Genomic_DNA"/>
</dbReference>
<evidence type="ECO:0000256" key="2">
    <source>
        <dbReference type="ARBA" id="ARBA00010790"/>
    </source>
</evidence>
<feature type="domain" description="Glucose-methanol-choline oxidoreductase N-terminal" evidence="6">
    <location>
        <begin position="252"/>
        <end position="266"/>
    </location>
</feature>
<dbReference type="PANTHER" id="PTHR11552">
    <property type="entry name" value="GLUCOSE-METHANOL-CHOLINE GMC OXIDOREDUCTASE"/>
    <property type="match status" value="1"/>
</dbReference>
<keyword evidence="4 5" id="KW-0274">FAD</keyword>
<keyword evidence="8" id="KW-1185">Reference proteome</keyword>
<dbReference type="GO" id="GO:0050660">
    <property type="term" value="F:flavin adenine dinucleotide binding"/>
    <property type="evidence" value="ECO:0007669"/>
    <property type="project" value="InterPro"/>
</dbReference>
<gene>
    <name evidence="7" type="ORF">FB559_7613</name>
</gene>
<dbReference type="OrthoDB" id="3659813at2"/>
<dbReference type="SUPFAM" id="SSF54373">
    <property type="entry name" value="FAD-linked reductases, C-terminal domain"/>
    <property type="match status" value="1"/>
</dbReference>
<dbReference type="GO" id="GO:0016614">
    <property type="term" value="F:oxidoreductase activity, acting on CH-OH group of donors"/>
    <property type="evidence" value="ECO:0007669"/>
    <property type="project" value="InterPro"/>
</dbReference>
<dbReference type="Pfam" id="PF05199">
    <property type="entry name" value="GMC_oxred_C"/>
    <property type="match status" value="1"/>
</dbReference>
<feature type="binding site" evidence="5">
    <location>
        <position position="439"/>
    </location>
    <ligand>
        <name>substrate</name>
    </ligand>
</feature>
<dbReference type="SUPFAM" id="SSF51905">
    <property type="entry name" value="FAD/NAD(P)-binding domain"/>
    <property type="match status" value="1"/>
</dbReference>
<name>A0A543BZR3_9ACTN</name>
<dbReference type="InterPro" id="IPR007867">
    <property type="entry name" value="GMC_OxRtase_C"/>
</dbReference>
<feature type="binding site" evidence="5">
    <location>
        <position position="217"/>
    </location>
    <ligand>
        <name>FAD</name>
        <dbReference type="ChEBI" id="CHEBI:57692"/>
    </ligand>
</feature>
<dbReference type="InterPro" id="IPR036188">
    <property type="entry name" value="FAD/NAD-bd_sf"/>
</dbReference>
<feature type="binding site" evidence="5">
    <location>
        <position position="82"/>
    </location>
    <ligand>
        <name>FAD</name>
        <dbReference type="ChEBI" id="CHEBI:57692"/>
    </ligand>
</feature>
<evidence type="ECO:0000256" key="1">
    <source>
        <dbReference type="ARBA" id="ARBA00001974"/>
    </source>
</evidence>
<dbReference type="Gene3D" id="3.30.560.10">
    <property type="entry name" value="Glucose Oxidase, domain 3"/>
    <property type="match status" value="1"/>
</dbReference>
<dbReference type="InterPro" id="IPR012132">
    <property type="entry name" value="GMC_OxRdtase"/>
</dbReference>
<protein>
    <submittedName>
        <fullName evidence="7">Choline dehydrogenase</fullName>
    </submittedName>
</protein>
<dbReference type="PANTHER" id="PTHR11552:SF147">
    <property type="entry name" value="CHOLINE DEHYDROGENASE, MITOCHONDRIAL"/>
    <property type="match status" value="1"/>
</dbReference>
<accession>A0A543BZR3</accession>
<evidence type="ECO:0000256" key="5">
    <source>
        <dbReference type="PIRSR" id="PIRSR000137-2"/>
    </source>
</evidence>
<evidence type="ECO:0000313" key="7">
    <source>
        <dbReference type="EMBL" id="TQL90311.1"/>
    </source>
</evidence>